<reference evidence="2" key="1">
    <citation type="submission" date="2025-08" db="UniProtKB">
        <authorList>
            <consortium name="RefSeq"/>
        </authorList>
    </citation>
    <scope>IDENTIFICATION</scope>
    <source>
        <tissue evidence="2">Leaf</tissue>
    </source>
</reference>
<dbReference type="AlphaFoldDB" id="A0A8B8QXD7"/>
<keyword evidence="1" id="KW-1185">Reference proteome</keyword>
<evidence type="ECO:0000313" key="1">
    <source>
        <dbReference type="Proteomes" id="UP000827889"/>
    </source>
</evidence>
<dbReference type="PANTHER" id="PTHR37178:SF1">
    <property type="entry name" value="PLANT_PROTEIN"/>
    <property type="match status" value="1"/>
</dbReference>
<protein>
    <submittedName>
        <fullName evidence="2">Uncharacterized protein LOC115755646</fullName>
    </submittedName>
</protein>
<dbReference type="KEGG" id="rarg:115755646"/>
<dbReference type="OrthoDB" id="566751at2759"/>
<sequence length="273" mass="30770">MESLSPVSPSVVLPPSNSLQLQRPRRLAISRAVHGGFRPRRAPRFLIPHSPEPRRRIFPEFCRGSRGNVGGEEDDGSDEVERAMRLDGSIPGTSDEFVKRVSSRAYDMRRHLHQSFETSSYDVLEANPWRDTSKPVYVLTHGENQLCTMKTRRDRSEVEKELGLLFSKAGKLSSSSGSQPKQSRSRTKFQMVVEDIRDGVLVFEDENEAAKYCDLLQGRGPGCEGVAEIDASSVFDLCRKMRALAVLFRRGRTPPLPQSLELNLKARKRSLED</sequence>
<evidence type="ECO:0000313" key="2">
    <source>
        <dbReference type="RefSeq" id="XP_030550983.1"/>
    </source>
</evidence>
<accession>A0A8B8QXD7</accession>
<organism evidence="1 2">
    <name type="scientific">Rhodamnia argentea</name>
    <dbReference type="NCBI Taxonomy" id="178133"/>
    <lineage>
        <taxon>Eukaryota</taxon>
        <taxon>Viridiplantae</taxon>
        <taxon>Streptophyta</taxon>
        <taxon>Embryophyta</taxon>
        <taxon>Tracheophyta</taxon>
        <taxon>Spermatophyta</taxon>
        <taxon>Magnoliopsida</taxon>
        <taxon>eudicotyledons</taxon>
        <taxon>Gunneridae</taxon>
        <taxon>Pentapetalae</taxon>
        <taxon>rosids</taxon>
        <taxon>malvids</taxon>
        <taxon>Myrtales</taxon>
        <taxon>Myrtaceae</taxon>
        <taxon>Myrtoideae</taxon>
        <taxon>Myrteae</taxon>
        <taxon>Australasian group</taxon>
        <taxon>Rhodamnia</taxon>
    </lineage>
</organism>
<gene>
    <name evidence="2" type="primary">LOC115755646</name>
</gene>
<dbReference type="PANTHER" id="PTHR37178">
    <property type="entry name" value="PLANT/PROTEIN"/>
    <property type="match status" value="1"/>
</dbReference>
<dbReference type="RefSeq" id="XP_030550983.1">
    <property type="nucleotide sequence ID" value="XM_030695123.2"/>
</dbReference>
<dbReference type="Proteomes" id="UP000827889">
    <property type="component" value="Chromosome 6"/>
</dbReference>
<dbReference type="GeneID" id="115755646"/>
<name>A0A8B8QXD7_9MYRT</name>
<proteinExistence type="predicted"/>